<organism evidence="1">
    <name type="scientific">viral metagenome</name>
    <dbReference type="NCBI Taxonomy" id="1070528"/>
    <lineage>
        <taxon>unclassified sequences</taxon>
        <taxon>metagenomes</taxon>
        <taxon>organismal metagenomes</taxon>
    </lineage>
</organism>
<accession>A0A6M3J2N2</accession>
<protein>
    <submittedName>
        <fullName evidence="1">Uncharacterized protein</fullName>
    </submittedName>
</protein>
<dbReference type="AlphaFoldDB" id="A0A6M3J2N2"/>
<gene>
    <name evidence="2" type="ORF">MM415A06991_0005</name>
    <name evidence="1" type="ORF">MM415B00619_0044</name>
</gene>
<dbReference type="EMBL" id="MT141610">
    <property type="protein sequence ID" value="QJA68361.1"/>
    <property type="molecule type" value="Genomic_DNA"/>
</dbReference>
<evidence type="ECO:0000313" key="1">
    <source>
        <dbReference type="EMBL" id="QJA63565.1"/>
    </source>
</evidence>
<sequence length="125" mass="14667">MGKDLMPYKEQLEESAKHILGIYKEAQNQSRMLVVEAHHQIGQTIMSLPTKYSAVQDLARLTQMSERSLYLSAQFYNKYPNFDKVPEGKAISWTRIVTKYLPEKQKEEVKQCDHKWLCTKCGERR</sequence>
<reference evidence="1" key="1">
    <citation type="submission" date="2020-03" db="EMBL/GenBank/DDBJ databases">
        <title>The deep terrestrial virosphere.</title>
        <authorList>
            <person name="Holmfeldt K."/>
            <person name="Nilsson E."/>
            <person name="Simone D."/>
            <person name="Lopez-Fernandez M."/>
            <person name="Wu X."/>
            <person name="de Brujin I."/>
            <person name="Lundin D."/>
            <person name="Andersson A."/>
            <person name="Bertilsson S."/>
            <person name="Dopson M."/>
        </authorList>
    </citation>
    <scope>NUCLEOTIDE SEQUENCE</scope>
    <source>
        <strain evidence="2">MM415A06991</strain>
        <strain evidence="1">MM415B00619</strain>
    </source>
</reference>
<name>A0A6M3J2N2_9ZZZZ</name>
<dbReference type="EMBL" id="MT141499">
    <property type="protein sequence ID" value="QJA63565.1"/>
    <property type="molecule type" value="Genomic_DNA"/>
</dbReference>
<evidence type="ECO:0000313" key="2">
    <source>
        <dbReference type="EMBL" id="QJA68361.1"/>
    </source>
</evidence>
<proteinExistence type="predicted"/>